<dbReference type="AlphaFoldDB" id="A0A1C9C9E5"/>
<dbReference type="GO" id="GO:0042781">
    <property type="term" value="F:3'-tRNA processing endoribonuclease activity"/>
    <property type="evidence" value="ECO:0007669"/>
    <property type="project" value="TreeGrafter"/>
</dbReference>
<proteinExistence type="predicted"/>
<geneLocation type="plastid" evidence="1"/>
<gene>
    <name evidence="1" type="primary">ycf56</name>
    <name evidence="1" type="ORF">Schiz_124</name>
</gene>
<organism evidence="1">
    <name type="scientific">Schizymenia dubyi</name>
    <dbReference type="NCBI Taxonomy" id="38368"/>
    <lineage>
        <taxon>Eukaryota</taxon>
        <taxon>Rhodophyta</taxon>
        <taxon>Florideophyceae</taxon>
        <taxon>Rhodymeniophycidae</taxon>
        <taxon>Nemastomatales</taxon>
        <taxon>Schizymeniaceae</taxon>
        <taxon>Schizymenia</taxon>
    </lineage>
</organism>
<dbReference type="InterPro" id="IPR036866">
    <property type="entry name" value="RibonucZ/Hydroxyglut_hydro"/>
</dbReference>
<dbReference type="PANTHER" id="PTHR46018:SF2">
    <property type="entry name" value="ZINC PHOSPHODIESTERASE ELAC PROTEIN 1"/>
    <property type="match status" value="1"/>
</dbReference>
<protein>
    <submittedName>
        <fullName evidence="1">Uncharacterized protein</fullName>
    </submittedName>
</protein>
<name>A0A1C9C9E5_9FLOR</name>
<accession>A0A1C9C9E5</accession>
<keyword evidence="1" id="KW-0934">Plastid</keyword>
<evidence type="ECO:0000313" key="1">
    <source>
        <dbReference type="EMBL" id="AOM65007.1"/>
    </source>
</evidence>
<dbReference type="RefSeq" id="YP_009296072.1">
    <property type="nucleotide sequence ID" value="NC_031169.1"/>
</dbReference>
<dbReference type="GeneID" id="29072342"/>
<dbReference type="EMBL" id="KX284712">
    <property type="protein sequence ID" value="AOM65007.1"/>
    <property type="molecule type" value="Genomic_DNA"/>
</dbReference>
<dbReference type="PANTHER" id="PTHR46018">
    <property type="entry name" value="ZINC PHOSPHODIESTERASE ELAC PROTEIN 1"/>
    <property type="match status" value="1"/>
</dbReference>
<dbReference type="SUPFAM" id="SSF56281">
    <property type="entry name" value="Metallo-hydrolase/oxidoreductase"/>
    <property type="match status" value="1"/>
</dbReference>
<sequence>MLSSNSKWNKPYLTQKDCLIFKISNLKEIWLFNCPEGCQQYFIKQKIKIIQISTIIITNLNIESVCGLPGLLSSLSLLNRKNGLHIYAPKGLENYLHLKQQYSHTHFRYHVYFHRLNTRSIIKSNYYEMYSFYNNLKFEFVMIAHRKYGKFKLNKATMFGLIIGPLYGELKKNSQFILPDGLTLDGQIFTKIRSRNSNIIFTIYKYINRPSIEIISI</sequence>
<dbReference type="Gene3D" id="3.60.15.10">
    <property type="entry name" value="Ribonuclease Z/Hydroxyacylglutathione hydrolase-like"/>
    <property type="match status" value="1"/>
</dbReference>
<reference evidence="1" key="1">
    <citation type="journal article" date="2016" name="BMC Biol.">
        <title>Parallel evolution of highly conserved plastid genome architecture in red seaweeds and seed plants.</title>
        <authorList>
            <person name="Lee J."/>
            <person name="Cho C.H."/>
            <person name="Park S.I."/>
            <person name="Choi J.W."/>
            <person name="Song H.S."/>
            <person name="West J.A."/>
            <person name="Bhattacharya D."/>
            <person name="Yoon H.S."/>
        </authorList>
    </citation>
    <scope>NUCLEOTIDE SEQUENCE</scope>
</reference>